<organism evidence="1 2">
    <name type="scientific">Actinidia rufa</name>
    <dbReference type="NCBI Taxonomy" id="165716"/>
    <lineage>
        <taxon>Eukaryota</taxon>
        <taxon>Viridiplantae</taxon>
        <taxon>Streptophyta</taxon>
        <taxon>Embryophyta</taxon>
        <taxon>Tracheophyta</taxon>
        <taxon>Spermatophyta</taxon>
        <taxon>Magnoliopsida</taxon>
        <taxon>eudicotyledons</taxon>
        <taxon>Gunneridae</taxon>
        <taxon>Pentapetalae</taxon>
        <taxon>asterids</taxon>
        <taxon>Ericales</taxon>
        <taxon>Actinidiaceae</taxon>
        <taxon>Actinidia</taxon>
    </lineage>
</organism>
<proteinExistence type="predicted"/>
<evidence type="ECO:0000313" key="1">
    <source>
        <dbReference type="EMBL" id="GFS33410.1"/>
    </source>
</evidence>
<accession>A0A7J0DE73</accession>
<dbReference type="EMBL" id="BJWL01000186">
    <property type="protein sequence ID" value="GFS33410.1"/>
    <property type="molecule type" value="Genomic_DNA"/>
</dbReference>
<reference evidence="2" key="1">
    <citation type="submission" date="2019-07" db="EMBL/GenBank/DDBJ databases">
        <title>De Novo Assembly of kiwifruit Actinidia rufa.</title>
        <authorList>
            <person name="Sugita-Konishi S."/>
            <person name="Sato K."/>
            <person name="Mori E."/>
            <person name="Abe Y."/>
            <person name="Kisaki G."/>
            <person name="Hamano K."/>
            <person name="Suezawa K."/>
            <person name="Otani M."/>
            <person name="Fukuda T."/>
            <person name="Manabe T."/>
            <person name="Gomi K."/>
            <person name="Tabuchi M."/>
            <person name="Akimitsu K."/>
            <person name="Kataoka I."/>
        </authorList>
    </citation>
    <scope>NUCLEOTIDE SEQUENCE [LARGE SCALE GENOMIC DNA]</scope>
    <source>
        <strain evidence="2">cv. Fuchu</strain>
    </source>
</reference>
<name>A0A7J0DE73_9ERIC</name>
<keyword evidence="2" id="KW-1185">Reference proteome</keyword>
<gene>
    <name evidence="1" type="ORF">Acr_00g0028260</name>
</gene>
<protein>
    <submittedName>
        <fullName evidence="1">Uncharacterized protein</fullName>
    </submittedName>
</protein>
<sequence>MSKLSKAELGAHCCLVRLDPKSFAGVRYYRLSPSQKPSNGYLLDDWVPSYHNGYLVDDYCIQYFEATIHKGCLTELGRL</sequence>
<comment type="caution">
    <text evidence="1">The sequence shown here is derived from an EMBL/GenBank/DDBJ whole genome shotgun (WGS) entry which is preliminary data.</text>
</comment>
<dbReference type="Proteomes" id="UP000585474">
    <property type="component" value="Unassembled WGS sequence"/>
</dbReference>
<evidence type="ECO:0000313" key="2">
    <source>
        <dbReference type="Proteomes" id="UP000585474"/>
    </source>
</evidence>
<dbReference type="AlphaFoldDB" id="A0A7J0DE73"/>